<dbReference type="InterPro" id="IPR027266">
    <property type="entry name" value="TrmE/GcvT-like"/>
</dbReference>
<evidence type="ECO:0000313" key="9">
    <source>
        <dbReference type="EMBL" id="GAB0058575.1"/>
    </source>
</evidence>
<dbReference type="CDD" id="cd04164">
    <property type="entry name" value="trmE"/>
    <property type="match status" value="1"/>
</dbReference>
<protein>
    <recommendedName>
        <fullName evidence="6">tRNA modification GTPase MnmE</fullName>
        <ecNumber evidence="6">3.6.-.-</ecNumber>
    </recommendedName>
</protein>
<feature type="domain" description="TrmE-type G" evidence="8">
    <location>
        <begin position="229"/>
        <end position="385"/>
    </location>
</feature>
<dbReference type="PROSITE" id="PS51709">
    <property type="entry name" value="G_TRME"/>
    <property type="match status" value="1"/>
</dbReference>
<evidence type="ECO:0000259" key="8">
    <source>
        <dbReference type="PROSITE" id="PS51709"/>
    </source>
</evidence>
<feature type="binding site" evidence="6">
    <location>
        <position position="264"/>
    </location>
    <ligand>
        <name>Mg(2+)</name>
        <dbReference type="ChEBI" id="CHEBI:18420"/>
    </ligand>
</feature>
<dbReference type="EMBL" id="BAAFGK010000005">
    <property type="protein sequence ID" value="GAB0058575.1"/>
    <property type="molecule type" value="Genomic_DNA"/>
</dbReference>
<feature type="binding site" evidence="6">
    <location>
        <position position="133"/>
    </location>
    <ligand>
        <name>(6S)-5-formyl-5,6,7,8-tetrahydrofolate</name>
        <dbReference type="ChEBI" id="CHEBI:57457"/>
    </ligand>
</feature>
<evidence type="ECO:0000256" key="2">
    <source>
        <dbReference type="ARBA" id="ARBA00022694"/>
    </source>
</evidence>
<name>A0ABQ0CCG0_9PROT</name>
<dbReference type="RefSeq" id="WP_420906296.1">
    <property type="nucleotide sequence ID" value="NZ_BAAFGK010000005.1"/>
</dbReference>
<dbReference type="InterPro" id="IPR006073">
    <property type="entry name" value="GTP-bd"/>
</dbReference>
<dbReference type="Gene3D" id="3.30.1360.120">
    <property type="entry name" value="Probable tRNA modification gtpase trme, domain 1"/>
    <property type="match status" value="1"/>
</dbReference>
<dbReference type="InterPro" id="IPR005225">
    <property type="entry name" value="Small_GTP-bd"/>
</dbReference>
<evidence type="ECO:0000313" key="10">
    <source>
        <dbReference type="Proteomes" id="UP001628193"/>
    </source>
</evidence>
<comment type="subcellular location">
    <subcellularLocation>
        <location evidence="6">Cytoplasm</location>
    </subcellularLocation>
</comment>
<dbReference type="HAMAP" id="MF_00379">
    <property type="entry name" value="GTPase_MnmE"/>
    <property type="match status" value="1"/>
</dbReference>
<dbReference type="PANTHER" id="PTHR42714">
    <property type="entry name" value="TRNA MODIFICATION GTPASE GTPBP3"/>
    <property type="match status" value="1"/>
</dbReference>
<evidence type="ECO:0000256" key="3">
    <source>
        <dbReference type="ARBA" id="ARBA00022741"/>
    </source>
</evidence>
<evidence type="ECO:0000256" key="5">
    <source>
        <dbReference type="ARBA" id="ARBA00023134"/>
    </source>
</evidence>
<dbReference type="EC" id="3.6.-.-" evidence="6"/>
<sequence length="463" mass="50397">MLPTLLDDHPIAALVTSPGTSAVAIIRISGFQLLDRLYPILRHPNGYPVSHSDLIPRLLKRLNLIDPQTHQTLDQTMVVYFPAPHSYTGEEVVEIQGHGALVLIQRTLEILGEIGIRPAKPGEFTRRACMNGKLDLTQAEAIAALINASSMRAAREALRQLEGSLQQPIETLRERLLTVLAHVEASLDFADEDIDPLPSPMILQELSQATEALGKLLRGAPLGERLREGFHLVIIGRPNVGKSSLFNHLLGRKRAIVSPTPGTTRDCIESSLEIAGIPVILLDTAGLRTTDEPIEAEGIALTREKLRQADGVLMLLDAESGLTPEDQDLLNDVADSHAIVVWNKMDLYTGAYDLHITTTMPTARVSIRTGEGLDELESAIGRLLLPVPVDGEGAIILAARQKEALTRALRALIECETLIMHNRPGEVTALPLRAALEALGEMIGHVTHDALLDRIFSSFCIGK</sequence>
<comment type="caution">
    <text evidence="6">Lacks conserved residue(s) required for the propagation of feature annotation.</text>
</comment>
<keyword evidence="10" id="KW-1185">Reference proteome</keyword>
<comment type="subunit">
    <text evidence="6">Homodimer. Heterotetramer of two MnmE and two MnmG subunits.</text>
</comment>
<comment type="cofactor">
    <cofactor evidence="6">
        <name>K(+)</name>
        <dbReference type="ChEBI" id="CHEBI:29103"/>
    </cofactor>
    <text evidence="6">Binds 1 potassium ion per subunit.</text>
</comment>
<keyword evidence="6 9" id="KW-0378">Hydrolase</keyword>
<feature type="binding site" evidence="6">
    <location>
        <begin position="239"/>
        <end position="244"/>
    </location>
    <ligand>
        <name>GTP</name>
        <dbReference type="ChEBI" id="CHEBI:37565"/>
    </ligand>
</feature>
<dbReference type="Gene3D" id="1.20.120.430">
    <property type="entry name" value="tRNA modification GTPase MnmE domain 2"/>
    <property type="match status" value="1"/>
</dbReference>
<feature type="binding site" evidence="6">
    <location>
        <begin position="283"/>
        <end position="286"/>
    </location>
    <ligand>
        <name>GTP</name>
        <dbReference type="ChEBI" id="CHEBI:37565"/>
    </ligand>
</feature>
<evidence type="ECO:0000256" key="1">
    <source>
        <dbReference type="ARBA" id="ARBA00011043"/>
    </source>
</evidence>
<dbReference type="GO" id="GO:0016787">
    <property type="term" value="F:hydrolase activity"/>
    <property type="evidence" value="ECO:0007669"/>
    <property type="project" value="UniProtKB-KW"/>
</dbReference>
<dbReference type="NCBIfam" id="NF003661">
    <property type="entry name" value="PRK05291.1-3"/>
    <property type="match status" value="1"/>
</dbReference>
<feature type="binding site" evidence="6">
    <location>
        <position position="94"/>
    </location>
    <ligand>
        <name>(6S)-5-formyl-5,6,7,8-tetrahydrofolate</name>
        <dbReference type="ChEBI" id="CHEBI:57457"/>
    </ligand>
</feature>
<dbReference type="InterPro" id="IPR027368">
    <property type="entry name" value="MnmE_dom2"/>
</dbReference>
<feature type="binding site" evidence="6">
    <location>
        <position position="243"/>
    </location>
    <ligand>
        <name>Mg(2+)</name>
        <dbReference type="ChEBI" id="CHEBI:18420"/>
    </ligand>
</feature>
<dbReference type="SUPFAM" id="SSF52540">
    <property type="entry name" value="P-loop containing nucleoside triphosphate hydrolases"/>
    <property type="match status" value="1"/>
</dbReference>
<keyword evidence="6" id="KW-0479">Metal-binding</keyword>
<dbReference type="NCBIfam" id="TIGR00231">
    <property type="entry name" value="small_GTP"/>
    <property type="match status" value="1"/>
</dbReference>
<evidence type="ECO:0000256" key="6">
    <source>
        <dbReference type="HAMAP-Rule" id="MF_00379"/>
    </source>
</evidence>
<gene>
    <name evidence="6 9" type="primary">mnmE</name>
    <name evidence="6" type="synonym">trmE</name>
    <name evidence="9" type="ORF">SIID45300_02926</name>
</gene>
<dbReference type="InterPro" id="IPR027417">
    <property type="entry name" value="P-loop_NTPase"/>
</dbReference>
<comment type="caution">
    <text evidence="9">The sequence shown here is derived from an EMBL/GenBank/DDBJ whole genome shotgun (WGS) entry which is preliminary data.</text>
</comment>
<evidence type="ECO:0000256" key="4">
    <source>
        <dbReference type="ARBA" id="ARBA00022958"/>
    </source>
</evidence>
<comment type="similarity">
    <text evidence="1 6 7">Belongs to the TRAFAC class TrmE-Era-EngA-EngB-Septin-like GTPase superfamily. TrmE GTPase family.</text>
</comment>
<keyword evidence="5 6" id="KW-0342">GTP-binding</keyword>
<keyword evidence="6" id="KW-0460">Magnesium</keyword>
<keyword evidence="4 6" id="KW-0630">Potassium</keyword>
<feature type="binding site" evidence="6">
    <location>
        <begin position="258"/>
        <end position="264"/>
    </location>
    <ligand>
        <name>GTP</name>
        <dbReference type="ChEBI" id="CHEBI:37565"/>
    </ligand>
</feature>
<dbReference type="Gene3D" id="3.40.50.300">
    <property type="entry name" value="P-loop containing nucleotide triphosphate hydrolases"/>
    <property type="match status" value="1"/>
</dbReference>
<dbReference type="PANTHER" id="PTHR42714:SF2">
    <property type="entry name" value="TRNA MODIFICATION GTPASE GTPBP3, MITOCHONDRIAL"/>
    <property type="match status" value="1"/>
</dbReference>
<dbReference type="NCBIfam" id="TIGR00450">
    <property type="entry name" value="mnmE_trmE_thdF"/>
    <property type="match status" value="1"/>
</dbReference>
<proteinExistence type="inferred from homology"/>
<dbReference type="Pfam" id="PF01926">
    <property type="entry name" value="MMR_HSR1"/>
    <property type="match status" value="1"/>
</dbReference>
<reference evidence="9 10" key="1">
    <citation type="submission" date="2024-09" db="EMBL/GenBank/DDBJ databases">
        <title>Draft genome sequence of Candidatus Magnetaquicoccaceae bacterium FCR-1.</title>
        <authorList>
            <person name="Shimoshige H."/>
            <person name="Shimamura S."/>
            <person name="Taoka A."/>
            <person name="Kobayashi H."/>
            <person name="Maekawa T."/>
        </authorList>
    </citation>
    <scope>NUCLEOTIDE SEQUENCE [LARGE SCALE GENOMIC DNA]</scope>
    <source>
        <strain evidence="9 10">FCR-1</strain>
    </source>
</reference>
<dbReference type="InterPro" id="IPR004520">
    <property type="entry name" value="GTPase_MnmE"/>
</dbReference>
<feature type="binding site" evidence="6">
    <location>
        <position position="27"/>
    </location>
    <ligand>
        <name>(6S)-5-formyl-5,6,7,8-tetrahydrofolate</name>
        <dbReference type="ChEBI" id="CHEBI:57457"/>
    </ligand>
</feature>
<evidence type="ECO:0000256" key="7">
    <source>
        <dbReference type="RuleBase" id="RU003313"/>
    </source>
</evidence>
<dbReference type="Proteomes" id="UP001628193">
    <property type="component" value="Unassembled WGS sequence"/>
</dbReference>
<accession>A0ABQ0CCG0</accession>
<keyword evidence="6" id="KW-0963">Cytoplasm</keyword>
<dbReference type="InterPro" id="IPR025867">
    <property type="entry name" value="MnmE_helical"/>
</dbReference>
<dbReference type="CDD" id="cd14858">
    <property type="entry name" value="TrmE_N"/>
    <property type="match status" value="1"/>
</dbReference>
<feature type="binding site" evidence="6">
    <location>
        <position position="463"/>
    </location>
    <ligand>
        <name>(6S)-5-formyl-5,6,7,8-tetrahydrofolate</name>
        <dbReference type="ChEBI" id="CHEBI:57457"/>
    </ligand>
</feature>
<dbReference type="Pfam" id="PF12631">
    <property type="entry name" value="MnmE_helical"/>
    <property type="match status" value="1"/>
</dbReference>
<dbReference type="InterPro" id="IPR031168">
    <property type="entry name" value="G_TrmE"/>
</dbReference>
<comment type="function">
    <text evidence="6">Exhibits a very high intrinsic GTPase hydrolysis rate. Involved in the addition of a carboxymethylaminomethyl (cmnm) group at the wobble position (U34) of certain tRNAs, forming tRNA-cmnm(5)s(2)U34.</text>
</comment>
<dbReference type="Pfam" id="PF10396">
    <property type="entry name" value="TrmE_N"/>
    <property type="match status" value="1"/>
</dbReference>
<keyword evidence="2 6" id="KW-0819">tRNA processing</keyword>
<organism evidence="9 10">
    <name type="scientific">Candidatus Magnetaquiglobus chichijimensis</name>
    <dbReference type="NCBI Taxonomy" id="3141448"/>
    <lineage>
        <taxon>Bacteria</taxon>
        <taxon>Pseudomonadati</taxon>
        <taxon>Pseudomonadota</taxon>
        <taxon>Magnetococcia</taxon>
        <taxon>Magnetococcales</taxon>
        <taxon>Candidatus Magnetaquicoccaceae</taxon>
        <taxon>Candidatus Magnetaquiglobus</taxon>
    </lineage>
</organism>
<keyword evidence="3 6" id="KW-0547">Nucleotide-binding</keyword>
<dbReference type="InterPro" id="IPR018948">
    <property type="entry name" value="GTP-bd_TrmE_N"/>
</dbReference>